<protein>
    <submittedName>
        <fullName evidence="1">Uncharacterized protein</fullName>
    </submittedName>
</protein>
<organism evidence="1 2">
    <name type="scientific">Cerina litoralis</name>
    <dbReference type="NCBI Taxonomy" id="2874477"/>
    <lineage>
        <taxon>Bacteria</taxon>
        <taxon>Pseudomonadati</taxon>
        <taxon>Bacteroidota</taxon>
        <taxon>Flavobacteriia</taxon>
        <taxon>Flavobacteriales</taxon>
        <taxon>Flavobacteriaceae</taxon>
        <taxon>Cerina</taxon>
    </lineage>
</organism>
<keyword evidence="2" id="KW-1185">Reference proteome</keyword>
<accession>A0AAE3EZJ6</accession>
<dbReference type="EMBL" id="JAIRBC010000034">
    <property type="protein sequence ID" value="MCG2462516.1"/>
    <property type="molecule type" value="Genomic_DNA"/>
</dbReference>
<evidence type="ECO:0000313" key="1">
    <source>
        <dbReference type="EMBL" id="MCG2462516.1"/>
    </source>
</evidence>
<evidence type="ECO:0000313" key="2">
    <source>
        <dbReference type="Proteomes" id="UP001200642"/>
    </source>
</evidence>
<gene>
    <name evidence="1" type="ORF">K8352_17275</name>
</gene>
<sequence length="70" mass="8426">MIYLNYTDLGEEGLERLLESSKKDVERKFGPDIRNYAKKHRTNFQTVIEEEAMRNLYNYKYVLLSEMTKT</sequence>
<dbReference type="AlphaFoldDB" id="A0AAE3EZJ6"/>
<dbReference type="Proteomes" id="UP001200642">
    <property type="component" value="Unassembled WGS sequence"/>
</dbReference>
<proteinExistence type="predicted"/>
<reference evidence="1" key="1">
    <citation type="submission" date="2023-02" db="EMBL/GenBank/DDBJ databases">
        <title>Genome of Flavobacteriaceae gen. nov. sp. strain F89.</title>
        <authorList>
            <person name="Wang Y."/>
        </authorList>
    </citation>
    <scope>NUCLEOTIDE SEQUENCE</scope>
    <source>
        <strain evidence="1">F89</strain>
    </source>
</reference>
<name>A0AAE3EZJ6_9FLAO</name>
<comment type="caution">
    <text evidence="1">The sequence shown here is derived from an EMBL/GenBank/DDBJ whole genome shotgun (WGS) entry which is preliminary data.</text>
</comment>
<dbReference type="RefSeq" id="WP_317903654.1">
    <property type="nucleotide sequence ID" value="NZ_JAIRBC010000034.1"/>
</dbReference>